<dbReference type="InterPro" id="IPR023214">
    <property type="entry name" value="HAD_sf"/>
</dbReference>
<proteinExistence type="predicted"/>
<dbReference type="InterPro" id="IPR006439">
    <property type="entry name" value="HAD-SF_hydro_IA"/>
</dbReference>
<keyword evidence="2" id="KW-1185">Reference proteome</keyword>
<dbReference type="EMBL" id="CP001818">
    <property type="protein sequence ID" value="ACZ19498.1"/>
    <property type="molecule type" value="Genomic_DNA"/>
</dbReference>
<dbReference type="PANTHER" id="PTHR43434">
    <property type="entry name" value="PHOSPHOGLYCOLATE PHOSPHATASE"/>
    <property type="match status" value="1"/>
</dbReference>
<gene>
    <name evidence="1" type="ordered locus">Taci_1267</name>
</gene>
<dbReference type="SUPFAM" id="SSF56784">
    <property type="entry name" value="HAD-like"/>
    <property type="match status" value="1"/>
</dbReference>
<dbReference type="InterPro" id="IPR041492">
    <property type="entry name" value="HAD_2"/>
</dbReference>
<dbReference type="HOGENOM" id="CLU_045011_19_3_0"/>
<dbReference type="GO" id="GO:0005829">
    <property type="term" value="C:cytosol"/>
    <property type="evidence" value="ECO:0007669"/>
    <property type="project" value="TreeGrafter"/>
</dbReference>
<dbReference type="SFLD" id="SFLDG01135">
    <property type="entry name" value="C1.5.6:_HAD__Beta-PGM__Phospha"/>
    <property type="match status" value="1"/>
</dbReference>
<dbReference type="GO" id="GO:0006281">
    <property type="term" value="P:DNA repair"/>
    <property type="evidence" value="ECO:0007669"/>
    <property type="project" value="TreeGrafter"/>
</dbReference>
<name>D1B657_THEAS</name>
<dbReference type="InterPro" id="IPR050155">
    <property type="entry name" value="HAD-like_hydrolase_sf"/>
</dbReference>
<organism evidence="1 2">
    <name type="scientific">Thermanaerovibrio acidaminovorans (strain ATCC 49978 / DSM 6589 / Su883)</name>
    <name type="common">Selenomonas acidaminovorans</name>
    <dbReference type="NCBI Taxonomy" id="525903"/>
    <lineage>
        <taxon>Bacteria</taxon>
        <taxon>Thermotogati</taxon>
        <taxon>Synergistota</taxon>
        <taxon>Synergistia</taxon>
        <taxon>Synergistales</taxon>
        <taxon>Synergistaceae</taxon>
        <taxon>Thermanaerovibrio</taxon>
    </lineage>
</organism>
<dbReference type="Gene3D" id="1.10.150.240">
    <property type="entry name" value="Putative phosphatase, domain 2"/>
    <property type="match status" value="1"/>
</dbReference>
<dbReference type="AlphaFoldDB" id="D1B657"/>
<dbReference type="Pfam" id="PF13419">
    <property type="entry name" value="HAD_2"/>
    <property type="match status" value="1"/>
</dbReference>
<sequence length="221" mass="23902">MKAKFDLSPRGVVFDFDMTLVDSSHAVTHCLNLLAEDEGLRPITHQDLMGTIGLPFDLSLRRLFGGYDPRWVEAYRSRYRHLEHSMIRPIEGALAALEALKAMGLRLGVVSNRNMVGVVAQRMGLMELLDVAIGLESGLPAKPEPDMLLEALSRMGISPEEALYVGDTDVDMECALRAKVVPVGVATGPFRPEELQSAGARLVLGSVADLPGTIGPLVKVG</sequence>
<dbReference type="Proteomes" id="UP000002030">
    <property type="component" value="Chromosome"/>
</dbReference>
<dbReference type="Gene3D" id="3.40.50.1000">
    <property type="entry name" value="HAD superfamily/HAD-like"/>
    <property type="match status" value="1"/>
</dbReference>
<dbReference type="InterPro" id="IPR036412">
    <property type="entry name" value="HAD-like_sf"/>
</dbReference>
<protein>
    <submittedName>
        <fullName evidence="1">HAD-superfamily hydrolase, subfamily IA, variant 3</fullName>
    </submittedName>
</protein>
<dbReference type="PANTHER" id="PTHR43434:SF1">
    <property type="entry name" value="PHOSPHOGLYCOLATE PHOSPHATASE"/>
    <property type="match status" value="1"/>
</dbReference>
<dbReference type="RefSeq" id="WP_012870009.1">
    <property type="nucleotide sequence ID" value="NC_013522.1"/>
</dbReference>
<dbReference type="NCBIfam" id="TIGR01549">
    <property type="entry name" value="HAD-SF-IA-v1"/>
    <property type="match status" value="1"/>
</dbReference>
<dbReference type="SFLD" id="SFLDG01129">
    <property type="entry name" value="C1.5:_HAD__Beta-PGM__Phosphata"/>
    <property type="match status" value="1"/>
</dbReference>
<dbReference type="KEGG" id="tai:Taci_1267"/>
<dbReference type="NCBIfam" id="TIGR01509">
    <property type="entry name" value="HAD-SF-IA-v3"/>
    <property type="match status" value="1"/>
</dbReference>
<evidence type="ECO:0000313" key="2">
    <source>
        <dbReference type="Proteomes" id="UP000002030"/>
    </source>
</evidence>
<accession>D1B657</accession>
<dbReference type="EnsemblBacteria" id="ACZ19498">
    <property type="protein sequence ID" value="ACZ19498"/>
    <property type="gene ID" value="Taci_1267"/>
</dbReference>
<dbReference type="InterPro" id="IPR023198">
    <property type="entry name" value="PGP-like_dom2"/>
</dbReference>
<dbReference type="OrthoDB" id="9807630at2"/>
<reference evidence="1 2" key="1">
    <citation type="journal article" date="2009" name="Stand. Genomic Sci.">
        <title>Complete genome sequence of Thermanaerovibrio acidaminovorans type strain (Su883).</title>
        <authorList>
            <person name="Chovatia M."/>
            <person name="Sikorski J."/>
            <person name="Schroder M."/>
            <person name="Lapidus A."/>
            <person name="Nolan M."/>
            <person name="Tice H."/>
            <person name="Glavina Del Rio T."/>
            <person name="Copeland A."/>
            <person name="Cheng J.F."/>
            <person name="Lucas S."/>
            <person name="Chen F."/>
            <person name="Bruce D."/>
            <person name="Goodwin L."/>
            <person name="Pitluck S."/>
            <person name="Ivanova N."/>
            <person name="Mavromatis K."/>
            <person name="Ovchinnikova G."/>
            <person name="Pati A."/>
            <person name="Chen A."/>
            <person name="Palaniappan K."/>
            <person name="Land M."/>
            <person name="Hauser L."/>
            <person name="Chang Y.J."/>
            <person name="Jeffries C.D."/>
            <person name="Chain P."/>
            <person name="Saunders E."/>
            <person name="Detter J.C."/>
            <person name="Brettin T."/>
            <person name="Rohde M."/>
            <person name="Goker M."/>
            <person name="Spring S."/>
            <person name="Bristow J."/>
            <person name="Markowitz V."/>
            <person name="Hugenholtz P."/>
            <person name="Kyrpides N.C."/>
            <person name="Klenk H.P."/>
            <person name="Eisen J.A."/>
        </authorList>
    </citation>
    <scope>NUCLEOTIDE SEQUENCE [LARGE SCALE GENOMIC DNA]</scope>
    <source>
        <strain evidence="2">ATCC 49978 / DSM 6589 / Su883</strain>
    </source>
</reference>
<dbReference type="SFLD" id="SFLDS00003">
    <property type="entry name" value="Haloacid_Dehalogenase"/>
    <property type="match status" value="1"/>
</dbReference>
<keyword evidence="1" id="KW-0378">Hydrolase</keyword>
<dbReference type="STRING" id="525903.Taci_1267"/>
<dbReference type="eggNOG" id="COG0546">
    <property type="taxonomic scope" value="Bacteria"/>
</dbReference>
<dbReference type="GO" id="GO:0008967">
    <property type="term" value="F:phosphoglycolate phosphatase activity"/>
    <property type="evidence" value="ECO:0007669"/>
    <property type="project" value="TreeGrafter"/>
</dbReference>
<evidence type="ECO:0000313" key="1">
    <source>
        <dbReference type="EMBL" id="ACZ19498.1"/>
    </source>
</evidence>
<dbReference type="PRINTS" id="PR00413">
    <property type="entry name" value="HADHALOGNASE"/>
</dbReference>